<evidence type="ECO:0000259" key="1">
    <source>
        <dbReference type="Pfam" id="PF01408"/>
    </source>
</evidence>
<dbReference type="InterPro" id="IPR036291">
    <property type="entry name" value="NAD(P)-bd_dom_sf"/>
</dbReference>
<dbReference type="PANTHER" id="PTHR43708:SF3">
    <property type="entry name" value="OXIDOREDUCTASE"/>
    <property type="match status" value="1"/>
</dbReference>
<dbReference type="GO" id="GO:0000166">
    <property type="term" value="F:nucleotide binding"/>
    <property type="evidence" value="ECO:0007669"/>
    <property type="project" value="InterPro"/>
</dbReference>
<proteinExistence type="predicted"/>
<reference evidence="3 4" key="1">
    <citation type="submission" date="2017-08" db="EMBL/GenBank/DDBJ databases">
        <title>The whole genome shortgun sequences of strain Leeuwenhoekiella nanhaiensis G18 from the South China Sea.</title>
        <authorList>
            <person name="Liu Q."/>
        </authorList>
    </citation>
    <scope>NUCLEOTIDE SEQUENCE [LARGE SCALE GENOMIC DNA]</scope>
    <source>
        <strain evidence="3 4">G18</strain>
    </source>
</reference>
<dbReference type="PANTHER" id="PTHR43708">
    <property type="entry name" value="CONSERVED EXPRESSED OXIDOREDUCTASE (EUROFUNG)"/>
    <property type="match status" value="1"/>
</dbReference>
<sequence length="384" mass="42270">MKKLKMGMVGGGKGSFIGDVHRRASRIDGMVDLVCGAFSSDPQRSLESAEELGVAPERAYKSFEEMITKEKELPEGERMDFVSIVTPNHMHFPPAKLALENGFHVICDKPVTLTLDEAFDLQKVVKKSGKVFALTHNYTGYPMVKQARLMIQNGELGEIRKVVVQYLQGWLSTAVEETENKQASWRVDPKKSGIGGALGDIGTHAENLTEYITGKKIEKVAADLSSFGAGRVLDDDGNILLRLEGNTKGCMTISQIATGEENNLGIRVYGSKGSIAWYQENPNELTAYWLDKPKQIYTPGGNGTYEESTAYTRVPPGHPEGYLEGFATIYRSFVKEVVSVMEGNAISERPDFPTIHDGLRGMQFIYASVASNDNNAAWVSLKED</sequence>
<protein>
    <submittedName>
        <fullName evidence="3">Oxidoreductase</fullName>
    </submittedName>
</protein>
<evidence type="ECO:0000313" key="4">
    <source>
        <dbReference type="Proteomes" id="UP000229433"/>
    </source>
</evidence>
<organism evidence="3 4">
    <name type="scientific">Leeuwenhoekiella nanhaiensis</name>
    <dbReference type="NCBI Taxonomy" id="1655491"/>
    <lineage>
        <taxon>Bacteria</taxon>
        <taxon>Pseudomonadati</taxon>
        <taxon>Bacteroidota</taxon>
        <taxon>Flavobacteriia</taxon>
        <taxon>Flavobacteriales</taxon>
        <taxon>Flavobacteriaceae</taxon>
        <taxon>Leeuwenhoekiella</taxon>
    </lineage>
</organism>
<dbReference type="RefSeq" id="WP_099645521.1">
    <property type="nucleotide sequence ID" value="NZ_KZ319289.1"/>
</dbReference>
<dbReference type="Gene3D" id="3.40.50.720">
    <property type="entry name" value="NAD(P)-binding Rossmann-like Domain"/>
    <property type="match status" value="1"/>
</dbReference>
<evidence type="ECO:0000259" key="2">
    <source>
        <dbReference type="Pfam" id="PF22725"/>
    </source>
</evidence>
<dbReference type="InterPro" id="IPR000683">
    <property type="entry name" value="Gfo/Idh/MocA-like_OxRdtase_N"/>
</dbReference>
<dbReference type="Proteomes" id="UP000229433">
    <property type="component" value="Unassembled WGS sequence"/>
</dbReference>
<dbReference type="EMBL" id="NQXA01000003">
    <property type="protein sequence ID" value="PHQ29680.1"/>
    <property type="molecule type" value="Genomic_DNA"/>
</dbReference>
<keyword evidence="4" id="KW-1185">Reference proteome</keyword>
<gene>
    <name evidence="3" type="ORF">CJ305_06805</name>
</gene>
<dbReference type="Pfam" id="PF22725">
    <property type="entry name" value="GFO_IDH_MocA_C3"/>
    <property type="match status" value="1"/>
</dbReference>
<dbReference type="InterPro" id="IPR051317">
    <property type="entry name" value="Gfo/Idh/MocA_oxidoreduct"/>
</dbReference>
<dbReference type="SUPFAM" id="SSF51735">
    <property type="entry name" value="NAD(P)-binding Rossmann-fold domains"/>
    <property type="match status" value="1"/>
</dbReference>
<dbReference type="SUPFAM" id="SSF55347">
    <property type="entry name" value="Glyceraldehyde-3-phosphate dehydrogenase-like, C-terminal domain"/>
    <property type="match status" value="1"/>
</dbReference>
<name>A0A2G1VSU3_9FLAO</name>
<dbReference type="OrthoDB" id="9815825at2"/>
<comment type="caution">
    <text evidence="3">The sequence shown here is derived from an EMBL/GenBank/DDBJ whole genome shotgun (WGS) entry which is preliminary data.</text>
</comment>
<dbReference type="Pfam" id="PF01408">
    <property type="entry name" value="GFO_IDH_MocA"/>
    <property type="match status" value="1"/>
</dbReference>
<dbReference type="InterPro" id="IPR055170">
    <property type="entry name" value="GFO_IDH_MocA-like_dom"/>
</dbReference>
<dbReference type="AlphaFoldDB" id="A0A2G1VSU3"/>
<accession>A0A2G1VSU3</accession>
<feature type="domain" description="GFO/IDH/MocA-like oxidoreductase" evidence="2">
    <location>
        <begin position="145"/>
        <end position="275"/>
    </location>
</feature>
<dbReference type="Gene3D" id="3.30.360.10">
    <property type="entry name" value="Dihydrodipicolinate Reductase, domain 2"/>
    <property type="match status" value="1"/>
</dbReference>
<evidence type="ECO:0000313" key="3">
    <source>
        <dbReference type="EMBL" id="PHQ29680.1"/>
    </source>
</evidence>
<feature type="domain" description="Gfo/Idh/MocA-like oxidoreductase N-terminal" evidence="1">
    <location>
        <begin position="5"/>
        <end position="135"/>
    </location>
</feature>